<feature type="coiled-coil region" evidence="9">
    <location>
        <begin position="1061"/>
        <end position="1088"/>
    </location>
</feature>
<reference evidence="10" key="1">
    <citation type="submission" date="2022-01" db="EMBL/GenBank/DDBJ databases">
        <authorList>
            <person name="King R."/>
        </authorList>
    </citation>
    <scope>NUCLEOTIDE SEQUENCE</scope>
</reference>
<dbReference type="GO" id="GO:0003341">
    <property type="term" value="P:cilium movement"/>
    <property type="evidence" value="ECO:0007669"/>
    <property type="project" value="UniProtKB-ARBA"/>
</dbReference>
<dbReference type="Pfam" id="PF25828">
    <property type="entry name" value="CC_Cfap43"/>
    <property type="match status" value="1"/>
</dbReference>
<reference evidence="10" key="2">
    <citation type="submission" date="2022-10" db="EMBL/GenBank/DDBJ databases">
        <authorList>
            <consortium name="ENA_rothamsted_submissions"/>
            <consortium name="culmorum"/>
            <person name="King R."/>
        </authorList>
    </citation>
    <scope>NUCLEOTIDE SEQUENCE</scope>
</reference>
<sequence length="1577" mass="183597">MRATENKTQWFKIGAVKHLSFIAKDVICYAVGCHAHFIELPSGKELSFTANFHSGNGDGIATMTGHRSIYVFAYAENCKSPICYIKTYPSFEVIAKITNGPQEGYLGMAFSETSLLIILGDKPTFSIFVWNWRSQEKFAEIKSQITIEKQIFMCNWGKPINMVQLGVDTYKISYWDIFTCCKRSFLANHVVNVPRSRNFAPFTGVLWTTEGGLFIVDRKGCIYTVDNEFLLDQVVEVSYEGKFSPAIAWYKGGLAVSGPDYNIRHYKKSGTWTCDWTMPLEDGVIFLASNKSEFLVGINAEGDIMKISNTDGITILNPDDSYIQDICMVYPVGEYIVALRNKRILNVFCVETGKSMTKFNLQRDALSVTANPNFPYLAVGYSDGNIDLVSVYNHEKLSVMTSFHLCSNPMQRLRFFEEGRILVATFLYEGDFFIIEGLPGTQMKVIAHISANCQVVDYFMVASQNCYRLFLLPVTTKCLAGNKIIRYCIVDKDTVNVKEYHFESKSALYYRLVPIRGPNRDRIFYALPYTSRNIHVMETNRGEDLARVTSTIKTGHQLRHFDMRITEDHALTWSHDGFVIARCFNFGREVGWVITHHRYDGGVKKAYIDPLGKLIISLGRDGNLVCTNLVANEVYEDLRDDLVNTMKSTKYALMFKRPTLGFSPEGRFSNKTWVEVDRIMKLEKEEEQCRAEKGEIVKELNDIKKTLTELVTSNLEGPENEKIDLVEFYLDSSAYHQKKIANREKCKRTEVYLKALMEAQDRVSQHIIKTYLEPMGVPGRIIRGIFQNSMATNYTLLPPNQAELMRLAWVEEQRKLEQFLSMNDTFEPWVYISNEDLRTQLKQQVVITNKDYSTMAATSFLEEYILSSLSIDSQIAVVGTVSQLYIERSTGHYKQRQLVSFHQCDLQQAIAEQEVIKLKQRFNLEFDKLVELKYRETDNIREKHQRLRHIISEYNYFSENKIFLDIIDPEWSQEEEPWLITKVLDNELTITPYVSPSEQAILDAKAAEDERIRLALLADDFRERALMTMMNGVLEIRWEDELKKDVPMPKCMIEKDPAEFNEEDLRAVKDYEEKVAFLNSERERYKNMLDVDFTRQSLLLRDAIRKFNQKVRDTVEYKMYIDSGMNQENLRINRARNLQNERIKIYVKEDNMNRSLKVNRDMIEQLQTVLVSMNAALNECRSNLETLVAKEKLLDKAFKRDFQEASPVVQEQALKLYKKRPRANYRQINTFAVMYELSKCIVSQERSLILNNDAYDYLKSLDQLDQFVGLPPTIDENTYGLICKHRRLRLEYEIKLRAIQMQISDGESTIATFHRRIAVKKEKNAQLDIDRQKSRADYLHLMHCLQIQVVLPRGLVEIPLTGDVHDFDDAMLVPKREIELINRTIKQAGEQKLRTIMQNMSFRRNIMATEWEHKRLRMEINDLTEQIADIEGIKFTREMQTYLKSKSLGRKTDHDSFEQEIDIITMTYHNSLEERKEKYRKIVHQINTYKEHNATLDKAIQEINIDVCQLSLQKDLEIECKQNEVLRLRMDDLFKRNSLVHTIQQNHNEMLVLQTELELLRLRTYPTFKYKLINPDE</sequence>
<keyword evidence="4" id="KW-0853">WD repeat</keyword>
<evidence type="ECO:0008006" key="12">
    <source>
        <dbReference type="Google" id="ProtNLM"/>
    </source>
</evidence>
<dbReference type="GO" id="GO:0005930">
    <property type="term" value="C:axoneme"/>
    <property type="evidence" value="ECO:0007669"/>
    <property type="project" value="TreeGrafter"/>
</dbReference>
<evidence type="ECO:0000256" key="3">
    <source>
        <dbReference type="ARBA" id="ARBA00022490"/>
    </source>
</evidence>
<keyword evidence="5" id="KW-0677">Repeat</keyword>
<keyword evidence="8" id="KW-0966">Cell projection</keyword>
<evidence type="ECO:0000313" key="11">
    <source>
        <dbReference type="Proteomes" id="UP001153737"/>
    </source>
</evidence>
<evidence type="ECO:0000256" key="2">
    <source>
        <dbReference type="ARBA" id="ARBA00004245"/>
    </source>
</evidence>
<gene>
    <name evidence="10" type="ORF">PHAECO_LOCUS11164</name>
</gene>
<evidence type="ECO:0000256" key="6">
    <source>
        <dbReference type="ARBA" id="ARBA00023054"/>
    </source>
</evidence>
<evidence type="ECO:0000256" key="5">
    <source>
        <dbReference type="ARBA" id="ARBA00022737"/>
    </source>
</evidence>
<accession>A0A9P0DU29</accession>
<evidence type="ECO:0000256" key="4">
    <source>
        <dbReference type="ARBA" id="ARBA00022574"/>
    </source>
</evidence>
<dbReference type="PANTHER" id="PTHR14885">
    <property type="entry name" value="CILIA- AND FLAGELLA-ASSOCIATED PROTEIN 43-RELATED"/>
    <property type="match status" value="1"/>
</dbReference>
<evidence type="ECO:0000313" key="10">
    <source>
        <dbReference type="EMBL" id="CAH1176208.1"/>
    </source>
</evidence>
<dbReference type="InterPro" id="IPR011044">
    <property type="entry name" value="Quino_amine_DH_bsu"/>
</dbReference>
<organism evidence="10 11">
    <name type="scientific">Phaedon cochleariae</name>
    <name type="common">Mustard beetle</name>
    <dbReference type="NCBI Taxonomy" id="80249"/>
    <lineage>
        <taxon>Eukaryota</taxon>
        <taxon>Metazoa</taxon>
        <taxon>Ecdysozoa</taxon>
        <taxon>Arthropoda</taxon>
        <taxon>Hexapoda</taxon>
        <taxon>Insecta</taxon>
        <taxon>Pterygota</taxon>
        <taxon>Neoptera</taxon>
        <taxon>Endopterygota</taxon>
        <taxon>Coleoptera</taxon>
        <taxon>Polyphaga</taxon>
        <taxon>Cucujiformia</taxon>
        <taxon>Chrysomeloidea</taxon>
        <taxon>Chrysomelidae</taxon>
        <taxon>Chrysomelinae</taxon>
        <taxon>Chrysomelini</taxon>
        <taxon>Phaedon</taxon>
    </lineage>
</organism>
<comment type="subcellular location">
    <subcellularLocation>
        <location evidence="1">Cell projection</location>
        <location evidence="1">Cilium</location>
    </subcellularLocation>
    <subcellularLocation>
        <location evidence="2">Cytoplasm</location>
        <location evidence="2">Cytoskeleton</location>
    </subcellularLocation>
</comment>
<dbReference type="Gene3D" id="2.130.10.10">
    <property type="entry name" value="YVTN repeat-like/Quinoprotein amine dehydrogenase"/>
    <property type="match status" value="2"/>
</dbReference>
<keyword evidence="3" id="KW-0963">Cytoplasm</keyword>
<evidence type="ECO:0000256" key="9">
    <source>
        <dbReference type="SAM" id="Coils"/>
    </source>
</evidence>
<dbReference type="Proteomes" id="UP001153737">
    <property type="component" value="Chromosome 7"/>
</dbReference>
<evidence type="ECO:0000256" key="7">
    <source>
        <dbReference type="ARBA" id="ARBA00023212"/>
    </source>
</evidence>
<dbReference type="PANTHER" id="PTHR14885:SF1">
    <property type="entry name" value="CILIA- AND FLAGELLA-ASSOCIATED PROTEIN 43"/>
    <property type="match status" value="1"/>
</dbReference>
<name>A0A9P0DU29_PHACE</name>
<dbReference type="OrthoDB" id="535167at2759"/>
<evidence type="ECO:0000256" key="1">
    <source>
        <dbReference type="ARBA" id="ARBA00004138"/>
    </source>
</evidence>
<dbReference type="EMBL" id="OU896713">
    <property type="protein sequence ID" value="CAH1176208.1"/>
    <property type="molecule type" value="Genomic_DNA"/>
</dbReference>
<dbReference type="GO" id="GO:0060271">
    <property type="term" value="P:cilium assembly"/>
    <property type="evidence" value="ECO:0007669"/>
    <property type="project" value="TreeGrafter"/>
</dbReference>
<keyword evidence="7" id="KW-0206">Cytoskeleton</keyword>
<feature type="coiled-coil region" evidence="9">
    <location>
        <begin position="1406"/>
        <end position="1433"/>
    </location>
</feature>
<dbReference type="SUPFAM" id="SSF101908">
    <property type="entry name" value="Putative isomerase YbhE"/>
    <property type="match status" value="1"/>
</dbReference>
<dbReference type="SUPFAM" id="SSF50969">
    <property type="entry name" value="YVTN repeat-like/Quinoprotein amine dehydrogenase"/>
    <property type="match status" value="1"/>
</dbReference>
<dbReference type="InterPro" id="IPR015943">
    <property type="entry name" value="WD40/YVTN_repeat-like_dom_sf"/>
</dbReference>
<keyword evidence="6 9" id="KW-0175">Coiled coil</keyword>
<evidence type="ECO:0000256" key="8">
    <source>
        <dbReference type="ARBA" id="ARBA00023273"/>
    </source>
</evidence>
<proteinExistence type="predicted"/>
<protein>
    <recommendedName>
        <fullName evidence="12">Cilia- and flagella-associated protein 43</fullName>
    </recommendedName>
</protein>
<keyword evidence="11" id="KW-1185">Reference proteome</keyword>